<evidence type="ECO:0000259" key="1">
    <source>
        <dbReference type="Pfam" id="PF00156"/>
    </source>
</evidence>
<keyword evidence="3" id="KW-1185">Reference proteome</keyword>
<dbReference type="CDD" id="cd06223">
    <property type="entry name" value="PRTases_typeI"/>
    <property type="match status" value="1"/>
</dbReference>
<dbReference type="Gene3D" id="3.40.50.2020">
    <property type="match status" value="1"/>
</dbReference>
<dbReference type="Pfam" id="PF00156">
    <property type="entry name" value="Pribosyltran"/>
    <property type="match status" value="1"/>
</dbReference>
<reference evidence="2 3" key="1">
    <citation type="submission" date="2016-05" db="EMBL/GenBank/DDBJ databases">
        <title>A degradative enzymes factory behind the ericoid mycorrhizal symbiosis.</title>
        <authorList>
            <consortium name="DOE Joint Genome Institute"/>
            <person name="Martino E."/>
            <person name="Morin E."/>
            <person name="Grelet G."/>
            <person name="Kuo A."/>
            <person name="Kohler A."/>
            <person name="Daghino S."/>
            <person name="Barry K."/>
            <person name="Choi C."/>
            <person name="Cichocki N."/>
            <person name="Clum A."/>
            <person name="Copeland A."/>
            <person name="Hainaut M."/>
            <person name="Haridas S."/>
            <person name="Labutti K."/>
            <person name="Lindquist E."/>
            <person name="Lipzen A."/>
            <person name="Khouja H.-R."/>
            <person name="Murat C."/>
            <person name="Ohm R."/>
            <person name="Olson A."/>
            <person name="Spatafora J."/>
            <person name="Veneault-Fourrey C."/>
            <person name="Henrissat B."/>
            <person name="Grigoriev I."/>
            <person name="Martin F."/>
            <person name="Perotto S."/>
        </authorList>
    </citation>
    <scope>NUCLEOTIDE SEQUENCE [LARGE SCALE GENOMIC DNA]</scope>
    <source>
        <strain evidence="2 3">UAMH 7357</strain>
    </source>
</reference>
<evidence type="ECO:0000313" key="2">
    <source>
        <dbReference type="EMBL" id="PMD24053.1"/>
    </source>
</evidence>
<evidence type="ECO:0000313" key="3">
    <source>
        <dbReference type="Proteomes" id="UP000235672"/>
    </source>
</evidence>
<organism evidence="2 3">
    <name type="scientific">Hyaloscypha hepaticicola</name>
    <dbReference type="NCBI Taxonomy" id="2082293"/>
    <lineage>
        <taxon>Eukaryota</taxon>
        <taxon>Fungi</taxon>
        <taxon>Dikarya</taxon>
        <taxon>Ascomycota</taxon>
        <taxon>Pezizomycotina</taxon>
        <taxon>Leotiomycetes</taxon>
        <taxon>Helotiales</taxon>
        <taxon>Hyaloscyphaceae</taxon>
        <taxon>Hyaloscypha</taxon>
    </lineage>
</organism>
<dbReference type="PANTHER" id="PTHR43218">
    <property type="entry name" value="PHOSPHORIBOSYLTRANSFERASE-RELATED"/>
    <property type="match status" value="1"/>
</dbReference>
<sequence>MSIPHFTEATTTYWQQFQSTGKAIPAPWKYGYPAQLPDSRILMLPIRQIAGQPSEAMASLIINQASLSVHDELGDMLAEAVRDLDPEVVIGLPTLGLTLAKVVAQSLGKDRYVPLGYSQKFWYSDTLATEVSSITSPSGRKKLYLDPNQLSLIRGKRAIIIDDAVSSGKTLQASWDFLESEDVGCQVLGAGVVMKQGERWRTLLGKRQEKVRWVFESPLLSAVEGGWDVRE</sequence>
<dbReference type="Proteomes" id="UP000235672">
    <property type="component" value="Unassembled WGS sequence"/>
</dbReference>
<accession>A0A2J6QCQ8</accession>
<dbReference type="OrthoDB" id="363185at2759"/>
<dbReference type="EMBL" id="KZ613473">
    <property type="protein sequence ID" value="PMD24053.1"/>
    <property type="molecule type" value="Genomic_DNA"/>
</dbReference>
<feature type="domain" description="Phosphoribosyltransferase" evidence="1">
    <location>
        <begin position="71"/>
        <end position="201"/>
    </location>
</feature>
<name>A0A2J6QCQ8_9HELO</name>
<dbReference type="SUPFAM" id="SSF53271">
    <property type="entry name" value="PRTase-like"/>
    <property type="match status" value="1"/>
</dbReference>
<dbReference type="PANTHER" id="PTHR43218:SF1">
    <property type="entry name" value="PHOSPHORIBOSYLTRANSFERASE"/>
    <property type="match status" value="1"/>
</dbReference>
<gene>
    <name evidence="2" type="ORF">NA56DRAFT_643337</name>
</gene>
<dbReference type="InterPro" id="IPR029057">
    <property type="entry name" value="PRTase-like"/>
</dbReference>
<dbReference type="AlphaFoldDB" id="A0A2J6QCQ8"/>
<dbReference type="NCBIfam" id="NF004689">
    <property type="entry name" value="PRK06031.1"/>
    <property type="match status" value="1"/>
</dbReference>
<proteinExistence type="predicted"/>
<dbReference type="InterPro" id="IPR000836">
    <property type="entry name" value="PRTase_dom"/>
</dbReference>
<dbReference type="STRING" id="1745343.A0A2J6QCQ8"/>
<protein>
    <recommendedName>
        <fullName evidence="1">Phosphoribosyltransferase domain-containing protein</fullName>
    </recommendedName>
</protein>